<feature type="compositionally biased region" description="Polar residues" evidence="3">
    <location>
        <begin position="135"/>
        <end position="152"/>
    </location>
</feature>
<dbReference type="OrthoDB" id="3598904at2759"/>
<dbReference type="GO" id="GO:0000981">
    <property type="term" value="F:DNA-binding transcription factor activity, RNA polymerase II-specific"/>
    <property type="evidence" value="ECO:0007669"/>
    <property type="project" value="InterPro"/>
</dbReference>
<dbReference type="PROSITE" id="PS00463">
    <property type="entry name" value="ZN2_CY6_FUNGAL_1"/>
    <property type="match status" value="1"/>
</dbReference>
<dbReference type="PANTHER" id="PTHR37534:SF23">
    <property type="entry name" value="ZN(II)2CYS6 TRANSCRIPTION FACTOR (EUROFUNG)"/>
    <property type="match status" value="1"/>
</dbReference>
<feature type="domain" description="Zn(2)-C6 fungal-type" evidence="4">
    <location>
        <begin position="42"/>
        <end position="70"/>
    </location>
</feature>
<evidence type="ECO:0000256" key="1">
    <source>
        <dbReference type="ARBA" id="ARBA00004123"/>
    </source>
</evidence>
<gene>
    <name evidence="5" type="ORF">BN980_GECA32s00197g</name>
</gene>
<evidence type="ECO:0000313" key="5">
    <source>
        <dbReference type="EMBL" id="CDO57952.1"/>
    </source>
</evidence>
<accession>A0A0J9XKL5</accession>
<dbReference type="AlphaFoldDB" id="A0A0J9XKL5"/>
<evidence type="ECO:0000256" key="2">
    <source>
        <dbReference type="ARBA" id="ARBA00023242"/>
    </source>
</evidence>
<dbReference type="PROSITE" id="PS50048">
    <property type="entry name" value="ZN2_CY6_FUNGAL_2"/>
    <property type="match status" value="1"/>
</dbReference>
<proteinExistence type="predicted"/>
<dbReference type="EMBL" id="CCBN010000028">
    <property type="protein sequence ID" value="CDO57952.1"/>
    <property type="molecule type" value="Genomic_DNA"/>
</dbReference>
<comment type="caution">
    <text evidence="5">The sequence shown here is derived from an EMBL/GenBank/DDBJ whole genome shotgun (WGS) entry which is preliminary data.</text>
</comment>
<keyword evidence="6" id="KW-1185">Reference proteome</keyword>
<dbReference type="SUPFAM" id="SSF57701">
    <property type="entry name" value="Zn2/Cys6 DNA-binding domain"/>
    <property type="match status" value="1"/>
</dbReference>
<dbReference type="InterPro" id="IPR021858">
    <property type="entry name" value="Fun_TF"/>
</dbReference>
<name>A0A0J9XKL5_GEOCN</name>
<feature type="region of interest" description="Disordered" evidence="3">
    <location>
        <begin position="675"/>
        <end position="741"/>
    </location>
</feature>
<dbReference type="GO" id="GO:0045944">
    <property type="term" value="P:positive regulation of transcription by RNA polymerase II"/>
    <property type="evidence" value="ECO:0007669"/>
    <property type="project" value="TreeGrafter"/>
</dbReference>
<dbReference type="PANTHER" id="PTHR37534">
    <property type="entry name" value="TRANSCRIPTIONAL ACTIVATOR PROTEIN UGA3"/>
    <property type="match status" value="1"/>
</dbReference>
<feature type="region of interest" description="Disordered" evidence="3">
    <location>
        <begin position="1"/>
        <end position="45"/>
    </location>
</feature>
<sequence length="741" mass="83318">MSLNQAKATSPPTAKKNAPKSKSQKNLDPNKAPPPRKRTKTGCRTCRKRRIKCDEGKPHCNNCIKAHRECEGYQQRLDFRDGLTLKQRRSHIAQQSNSTKHQQQSSRKHNSNILVSSTFVQPDNSLTTQFISMQNTQELSDSSPPANNINHSPQPPGPVVYITPTPTLSPISSYGHYSPQSQAYSLQQHRTNLFPQLFSEIANQSREQLNDVTFYTPSASNSPLMLDTIYFLFDYFVRNFGAGMSLVSRLPPNPEILYNSEDRRGRENFWTYDAPLMALNNPHILNAMLALSSLHYSRVNKDAALDPVAFNSMTYYQNAVRGLRESIVVQKHTDTLATLTTCLLLAFYETMYGDLMKWYTHMAGAKDIIVNWGLCKVASGARDLYDVGEISEFLSPTEIKALQTADLVSMFLYMDLLQSTIGSSQMLLSLEDIDLLPLRGAPSSKVFIFDSLVKCSAKISSWVASEHVRKEKLYPKNEPHPELTKEDYMNLAQATILWESLRDELQTLETRFGPYIAPLPLRGPPVLTPFGPSSVYKSAFDMFLTTFLHMNWLIIKRNRPDIPTFGMETLRYAAEDGVPHLIVIFRSLPPVIPPAFAHSNDENLDSGQTIRLVIEISVAAFFAGIQVRDPAQQKWVEWWFQQCYQYTGWSTAQTIIQGIKRGWGAQKAAIERMMEARERSAGSSPSHASSSPSASEDTLSPLPNSGSSPISMSEMIPDQVPENFTPKERKAFRATQAKGLL</sequence>
<evidence type="ECO:0000259" key="4">
    <source>
        <dbReference type="PROSITE" id="PS50048"/>
    </source>
</evidence>
<feature type="compositionally biased region" description="Basic residues" evidence="3">
    <location>
        <begin position="34"/>
        <end position="45"/>
    </location>
</feature>
<dbReference type="Proteomes" id="UP000242525">
    <property type="component" value="Unassembled WGS sequence"/>
</dbReference>
<dbReference type="GO" id="GO:0000976">
    <property type="term" value="F:transcription cis-regulatory region binding"/>
    <property type="evidence" value="ECO:0007669"/>
    <property type="project" value="TreeGrafter"/>
</dbReference>
<feature type="region of interest" description="Disordered" evidence="3">
    <location>
        <begin position="135"/>
        <end position="154"/>
    </location>
</feature>
<dbReference type="Pfam" id="PF00172">
    <property type="entry name" value="Zn_clus"/>
    <property type="match status" value="1"/>
</dbReference>
<reference evidence="5" key="1">
    <citation type="submission" date="2014-03" db="EMBL/GenBank/DDBJ databases">
        <authorList>
            <person name="Casaregola S."/>
        </authorList>
    </citation>
    <scope>NUCLEOTIDE SEQUENCE [LARGE SCALE GENOMIC DNA]</scope>
    <source>
        <strain evidence="5">CLIB 918</strain>
    </source>
</reference>
<dbReference type="Pfam" id="PF11951">
    <property type="entry name" value="Fungal_trans_2"/>
    <property type="match status" value="1"/>
</dbReference>
<dbReference type="SMART" id="SM00066">
    <property type="entry name" value="GAL4"/>
    <property type="match status" value="1"/>
</dbReference>
<protein>
    <recommendedName>
        <fullName evidence="4">Zn(2)-C6 fungal-type domain-containing protein</fullName>
    </recommendedName>
</protein>
<organism evidence="5 6">
    <name type="scientific">Geotrichum candidum</name>
    <name type="common">Oospora lactis</name>
    <name type="synonym">Dipodascus geotrichum</name>
    <dbReference type="NCBI Taxonomy" id="1173061"/>
    <lineage>
        <taxon>Eukaryota</taxon>
        <taxon>Fungi</taxon>
        <taxon>Dikarya</taxon>
        <taxon>Ascomycota</taxon>
        <taxon>Saccharomycotina</taxon>
        <taxon>Dipodascomycetes</taxon>
        <taxon>Dipodascales</taxon>
        <taxon>Dipodascaceae</taxon>
        <taxon>Geotrichum</taxon>
    </lineage>
</organism>
<evidence type="ECO:0000256" key="3">
    <source>
        <dbReference type="SAM" id="MobiDB-lite"/>
    </source>
</evidence>
<dbReference type="STRING" id="1173061.A0A0J9XKL5"/>
<feature type="compositionally biased region" description="Low complexity" evidence="3">
    <location>
        <begin position="681"/>
        <end position="695"/>
    </location>
</feature>
<dbReference type="InterPro" id="IPR036864">
    <property type="entry name" value="Zn2-C6_fun-type_DNA-bd_sf"/>
</dbReference>
<dbReference type="Gene3D" id="4.10.240.10">
    <property type="entry name" value="Zn(2)-C6 fungal-type DNA-binding domain"/>
    <property type="match status" value="1"/>
</dbReference>
<dbReference type="GO" id="GO:0005634">
    <property type="term" value="C:nucleus"/>
    <property type="evidence" value="ECO:0007669"/>
    <property type="project" value="UniProtKB-SubCell"/>
</dbReference>
<feature type="compositionally biased region" description="Polar residues" evidence="3">
    <location>
        <begin position="696"/>
        <end position="711"/>
    </location>
</feature>
<keyword evidence="2" id="KW-0539">Nucleus</keyword>
<dbReference type="CDD" id="cd00067">
    <property type="entry name" value="GAL4"/>
    <property type="match status" value="1"/>
</dbReference>
<dbReference type="GO" id="GO:0008270">
    <property type="term" value="F:zinc ion binding"/>
    <property type="evidence" value="ECO:0007669"/>
    <property type="project" value="InterPro"/>
</dbReference>
<feature type="region of interest" description="Disordered" evidence="3">
    <location>
        <begin position="88"/>
        <end position="109"/>
    </location>
</feature>
<comment type="subcellular location">
    <subcellularLocation>
        <location evidence="1">Nucleus</location>
    </subcellularLocation>
</comment>
<evidence type="ECO:0000313" key="6">
    <source>
        <dbReference type="Proteomes" id="UP000242525"/>
    </source>
</evidence>
<feature type="compositionally biased region" description="Polar residues" evidence="3">
    <location>
        <begin position="92"/>
        <end position="109"/>
    </location>
</feature>
<dbReference type="InterPro" id="IPR001138">
    <property type="entry name" value="Zn2Cys6_DnaBD"/>
</dbReference>
<feature type="compositionally biased region" description="Polar residues" evidence="3">
    <location>
        <begin position="1"/>
        <end position="12"/>
    </location>
</feature>